<dbReference type="Pfam" id="PF00196">
    <property type="entry name" value="GerE"/>
    <property type="match status" value="1"/>
</dbReference>
<evidence type="ECO:0000313" key="7">
    <source>
        <dbReference type="EMBL" id="NIJ13169.1"/>
    </source>
</evidence>
<keyword evidence="5" id="KW-1133">Transmembrane helix</keyword>
<dbReference type="InterPro" id="IPR016032">
    <property type="entry name" value="Sig_transdc_resp-reg_C-effctor"/>
</dbReference>
<evidence type="ECO:0000256" key="1">
    <source>
        <dbReference type="ARBA" id="ARBA00023015"/>
    </source>
</evidence>
<keyword evidence="5" id="KW-0472">Membrane</keyword>
<organism evidence="7 8">
    <name type="scientific">Saccharomonospora amisosensis</name>
    <dbReference type="NCBI Taxonomy" id="1128677"/>
    <lineage>
        <taxon>Bacteria</taxon>
        <taxon>Bacillati</taxon>
        <taxon>Actinomycetota</taxon>
        <taxon>Actinomycetes</taxon>
        <taxon>Pseudonocardiales</taxon>
        <taxon>Pseudonocardiaceae</taxon>
        <taxon>Saccharomonospora</taxon>
    </lineage>
</organism>
<evidence type="ECO:0000256" key="2">
    <source>
        <dbReference type="ARBA" id="ARBA00023125"/>
    </source>
</evidence>
<feature type="compositionally biased region" description="Polar residues" evidence="4">
    <location>
        <begin position="378"/>
        <end position="390"/>
    </location>
</feature>
<evidence type="ECO:0000256" key="3">
    <source>
        <dbReference type="ARBA" id="ARBA00023163"/>
    </source>
</evidence>
<keyword evidence="5" id="KW-0812">Transmembrane</keyword>
<evidence type="ECO:0000259" key="6">
    <source>
        <dbReference type="PROSITE" id="PS50043"/>
    </source>
</evidence>
<dbReference type="GO" id="GO:0003677">
    <property type="term" value="F:DNA binding"/>
    <property type="evidence" value="ECO:0007669"/>
    <property type="project" value="UniProtKB-KW"/>
</dbReference>
<protein>
    <submittedName>
        <fullName evidence="7">DNA-binding CsgD family transcriptional regulator</fullName>
    </submittedName>
</protein>
<keyword evidence="8" id="KW-1185">Reference proteome</keyword>
<dbReference type="PANTHER" id="PTHR44688">
    <property type="entry name" value="DNA-BINDING TRANSCRIPTIONAL ACTIVATOR DEVR_DOSR"/>
    <property type="match status" value="1"/>
</dbReference>
<keyword evidence="2 7" id="KW-0238">DNA-binding</keyword>
<comment type="caution">
    <text evidence="7">The sequence shown here is derived from an EMBL/GenBank/DDBJ whole genome shotgun (WGS) entry which is preliminary data.</text>
</comment>
<proteinExistence type="predicted"/>
<dbReference type="PROSITE" id="PS00622">
    <property type="entry name" value="HTH_LUXR_1"/>
    <property type="match status" value="1"/>
</dbReference>
<accession>A0A7X5USZ6</accession>
<dbReference type="PROSITE" id="PS50043">
    <property type="entry name" value="HTH_LUXR_2"/>
    <property type="match status" value="1"/>
</dbReference>
<sequence>MSDLSVTDPEVQSLRERERLLCRVRYLAALLVLGMALVFDPLSRVGAVVLAGVAVGLSVYDSRRLAQVRDLGAAYRLRTGALLADAAIAWLLFLLFAFDPEAMPVAFFPFLVFRLAVHYGLFGALLGMVVFFGVLMLRVHLQANVLAEGQPRPSLLLLWSSLVVLLVAFSREVRVHERARRAVLRERRRIANGFRETIETILVRYGVPADAPNATDVHAALREICEDGSIYRRALANQIAELLASTSTDLGLTRREMEILELLGRGRTYAAIASELFVTESTVRNHAHNMRRKLGLGTKAELVAFATDFLAQRAKPTHRLPRQAPPDPTDPSKGGPGWTAEVISSWHPSLSAGYESPTPVASPARHRQAEVAGRGDFSQGNGSRRVTASSGVADDGGLRGGHVEEKTTP</sequence>
<reference evidence="7 8" key="1">
    <citation type="submission" date="2020-03" db="EMBL/GenBank/DDBJ databases">
        <title>Sequencing the genomes of 1000 actinobacteria strains.</title>
        <authorList>
            <person name="Klenk H.-P."/>
        </authorList>
    </citation>
    <scope>NUCLEOTIDE SEQUENCE [LARGE SCALE GENOMIC DNA]</scope>
    <source>
        <strain evidence="7 8">DSM 45685</strain>
    </source>
</reference>
<dbReference type="InterPro" id="IPR036388">
    <property type="entry name" value="WH-like_DNA-bd_sf"/>
</dbReference>
<evidence type="ECO:0000256" key="4">
    <source>
        <dbReference type="SAM" id="MobiDB-lite"/>
    </source>
</evidence>
<feature type="transmembrane region" description="Helical" evidence="5">
    <location>
        <begin position="81"/>
        <end position="98"/>
    </location>
</feature>
<evidence type="ECO:0000313" key="8">
    <source>
        <dbReference type="Proteomes" id="UP000545493"/>
    </source>
</evidence>
<gene>
    <name evidence="7" type="ORF">FHU38_003513</name>
</gene>
<dbReference type="SMART" id="SM00421">
    <property type="entry name" value="HTH_LUXR"/>
    <property type="match status" value="1"/>
</dbReference>
<dbReference type="PANTHER" id="PTHR44688:SF16">
    <property type="entry name" value="DNA-BINDING TRANSCRIPTIONAL ACTIVATOR DEVR_DOSR"/>
    <property type="match status" value="1"/>
</dbReference>
<dbReference type="GO" id="GO:0006355">
    <property type="term" value="P:regulation of DNA-templated transcription"/>
    <property type="evidence" value="ECO:0007669"/>
    <property type="project" value="InterPro"/>
</dbReference>
<dbReference type="EMBL" id="JAAOYM010000001">
    <property type="protein sequence ID" value="NIJ13169.1"/>
    <property type="molecule type" value="Genomic_DNA"/>
</dbReference>
<dbReference type="Gene3D" id="1.10.10.10">
    <property type="entry name" value="Winged helix-like DNA-binding domain superfamily/Winged helix DNA-binding domain"/>
    <property type="match status" value="1"/>
</dbReference>
<keyword evidence="3" id="KW-0804">Transcription</keyword>
<feature type="transmembrane region" description="Helical" evidence="5">
    <location>
        <begin position="153"/>
        <end position="170"/>
    </location>
</feature>
<feature type="transmembrane region" description="Helical" evidence="5">
    <location>
        <begin position="118"/>
        <end position="141"/>
    </location>
</feature>
<dbReference type="AlphaFoldDB" id="A0A7X5USZ6"/>
<keyword evidence="1" id="KW-0805">Transcription regulation</keyword>
<dbReference type="InterPro" id="IPR000792">
    <property type="entry name" value="Tscrpt_reg_LuxR_C"/>
</dbReference>
<feature type="transmembrane region" description="Helical" evidence="5">
    <location>
        <begin position="45"/>
        <end position="60"/>
    </location>
</feature>
<evidence type="ECO:0000256" key="5">
    <source>
        <dbReference type="SAM" id="Phobius"/>
    </source>
</evidence>
<feature type="region of interest" description="Disordered" evidence="4">
    <location>
        <begin position="314"/>
        <end position="409"/>
    </location>
</feature>
<dbReference type="CDD" id="cd06170">
    <property type="entry name" value="LuxR_C_like"/>
    <property type="match status" value="1"/>
</dbReference>
<dbReference type="PRINTS" id="PR00038">
    <property type="entry name" value="HTHLUXR"/>
</dbReference>
<feature type="domain" description="HTH luxR-type" evidence="6">
    <location>
        <begin position="245"/>
        <end position="310"/>
    </location>
</feature>
<dbReference type="RefSeq" id="WP_279590185.1">
    <property type="nucleotide sequence ID" value="NZ_JAAOYM010000001.1"/>
</dbReference>
<feature type="transmembrane region" description="Helical" evidence="5">
    <location>
        <begin position="20"/>
        <end position="39"/>
    </location>
</feature>
<dbReference type="SUPFAM" id="SSF46894">
    <property type="entry name" value="C-terminal effector domain of the bipartite response regulators"/>
    <property type="match status" value="1"/>
</dbReference>
<name>A0A7X5USZ6_9PSEU</name>
<dbReference type="Proteomes" id="UP000545493">
    <property type="component" value="Unassembled WGS sequence"/>
</dbReference>